<evidence type="ECO:0000313" key="1">
    <source>
        <dbReference type="EMBL" id="CAI9585454.1"/>
    </source>
</evidence>
<feature type="non-terminal residue" evidence="1">
    <location>
        <position position="1"/>
    </location>
</feature>
<keyword evidence="2" id="KW-1185">Reference proteome</keyword>
<name>A0ABN9EMK6_9NEOB</name>
<protein>
    <submittedName>
        <fullName evidence="1">Uncharacterized protein</fullName>
    </submittedName>
</protein>
<dbReference type="Proteomes" id="UP001162483">
    <property type="component" value="Unassembled WGS sequence"/>
</dbReference>
<comment type="caution">
    <text evidence="1">The sequence shown here is derived from an EMBL/GenBank/DDBJ whole genome shotgun (WGS) entry which is preliminary data.</text>
</comment>
<reference evidence="1" key="1">
    <citation type="submission" date="2023-05" db="EMBL/GenBank/DDBJ databases">
        <authorList>
            <person name="Stuckert A."/>
        </authorList>
    </citation>
    <scope>NUCLEOTIDE SEQUENCE</scope>
</reference>
<accession>A0ABN9EMK6</accession>
<sequence>ITCQHPVIAKYYCWRRDLCINNTHLSLVSSCTLLFMALHSTHTAHNVKQHTVNPSIAHMLTPSCPVSLVQF</sequence>
<gene>
    <name evidence="1" type="ORF">SPARVUS_LOCUS10177496</name>
</gene>
<proteinExistence type="predicted"/>
<dbReference type="EMBL" id="CATNWA010015649">
    <property type="protein sequence ID" value="CAI9585454.1"/>
    <property type="molecule type" value="Genomic_DNA"/>
</dbReference>
<evidence type="ECO:0000313" key="2">
    <source>
        <dbReference type="Proteomes" id="UP001162483"/>
    </source>
</evidence>
<organism evidence="1 2">
    <name type="scientific">Staurois parvus</name>
    <dbReference type="NCBI Taxonomy" id="386267"/>
    <lineage>
        <taxon>Eukaryota</taxon>
        <taxon>Metazoa</taxon>
        <taxon>Chordata</taxon>
        <taxon>Craniata</taxon>
        <taxon>Vertebrata</taxon>
        <taxon>Euteleostomi</taxon>
        <taxon>Amphibia</taxon>
        <taxon>Batrachia</taxon>
        <taxon>Anura</taxon>
        <taxon>Neobatrachia</taxon>
        <taxon>Ranoidea</taxon>
        <taxon>Ranidae</taxon>
        <taxon>Staurois</taxon>
    </lineage>
</organism>